<name>A0A0D8HLC5_9ACTN</name>
<dbReference type="RefSeq" id="WP_052604301.1">
    <property type="nucleotide sequence ID" value="NZ_JXYS01000012.1"/>
</dbReference>
<feature type="region of interest" description="Disordered" evidence="7">
    <location>
        <begin position="108"/>
        <end position="130"/>
    </location>
</feature>
<comment type="caution">
    <text evidence="8">The sequence shown here is derived from an EMBL/GenBank/DDBJ whole genome shotgun (WGS) entry which is preliminary data.</text>
</comment>
<proteinExistence type="inferred from homology"/>
<protein>
    <recommendedName>
        <fullName evidence="4 5">Small ribosomal subunit protein uS9</fullName>
    </recommendedName>
</protein>
<dbReference type="InterPro" id="IPR014721">
    <property type="entry name" value="Ribsml_uS5_D2-typ_fold_subgr"/>
</dbReference>
<dbReference type="InterPro" id="IPR000754">
    <property type="entry name" value="Ribosomal_uS9"/>
</dbReference>
<evidence type="ECO:0000256" key="1">
    <source>
        <dbReference type="ARBA" id="ARBA00005251"/>
    </source>
</evidence>
<dbReference type="Gene3D" id="3.30.230.10">
    <property type="match status" value="1"/>
</dbReference>
<gene>
    <name evidence="5 8" type="primary">rpsI</name>
    <name evidence="8" type="ORF">AXFE_05050</name>
</gene>
<dbReference type="Proteomes" id="UP000032360">
    <property type="component" value="Unassembled WGS sequence"/>
</dbReference>
<reference evidence="8 9" key="1">
    <citation type="submission" date="2015-01" db="EMBL/GenBank/DDBJ databases">
        <title>Draft genome of the acidophilic iron oxidizer Acidithrix ferrooxidans strain Py-F3.</title>
        <authorList>
            <person name="Poehlein A."/>
            <person name="Eisen S."/>
            <person name="Schloemann M."/>
            <person name="Johnson B.D."/>
            <person name="Daniel R."/>
            <person name="Muehling M."/>
        </authorList>
    </citation>
    <scope>NUCLEOTIDE SEQUENCE [LARGE SCALE GENOMIC DNA]</scope>
    <source>
        <strain evidence="8 9">Py-F3</strain>
    </source>
</reference>
<organism evidence="8 9">
    <name type="scientific">Acidithrix ferrooxidans</name>
    <dbReference type="NCBI Taxonomy" id="1280514"/>
    <lineage>
        <taxon>Bacteria</taxon>
        <taxon>Bacillati</taxon>
        <taxon>Actinomycetota</taxon>
        <taxon>Acidimicrobiia</taxon>
        <taxon>Acidimicrobiales</taxon>
        <taxon>Acidimicrobiaceae</taxon>
        <taxon>Acidithrix</taxon>
    </lineage>
</organism>
<dbReference type="InterPro" id="IPR020568">
    <property type="entry name" value="Ribosomal_Su5_D2-typ_SF"/>
</dbReference>
<dbReference type="NCBIfam" id="NF001099">
    <property type="entry name" value="PRK00132.1"/>
    <property type="match status" value="1"/>
</dbReference>
<dbReference type="SUPFAM" id="SSF54211">
    <property type="entry name" value="Ribosomal protein S5 domain 2-like"/>
    <property type="match status" value="1"/>
</dbReference>
<keyword evidence="3 5" id="KW-0687">Ribonucleoprotein</keyword>
<evidence type="ECO:0000256" key="5">
    <source>
        <dbReference type="HAMAP-Rule" id="MF_00532"/>
    </source>
</evidence>
<dbReference type="GO" id="GO:0003735">
    <property type="term" value="F:structural constituent of ribosome"/>
    <property type="evidence" value="ECO:0007669"/>
    <property type="project" value="InterPro"/>
</dbReference>
<dbReference type="PANTHER" id="PTHR21569">
    <property type="entry name" value="RIBOSOMAL PROTEIN S9"/>
    <property type="match status" value="1"/>
</dbReference>
<feature type="compositionally biased region" description="Basic residues" evidence="7">
    <location>
        <begin position="116"/>
        <end position="130"/>
    </location>
</feature>
<dbReference type="GO" id="GO:0006412">
    <property type="term" value="P:translation"/>
    <property type="evidence" value="ECO:0007669"/>
    <property type="project" value="UniProtKB-UniRule"/>
</dbReference>
<evidence type="ECO:0000256" key="4">
    <source>
        <dbReference type="ARBA" id="ARBA00035259"/>
    </source>
</evidence>
<keyword evidence="2 5" id="KW-0689">Ribosomal protein</keyword>
<dbReference type="OrthoDB" id="9803965at2"/>
<evidence type="ECO:0000313" key="9">
    <source>
        <dbReference type="Proteomes" id="UP000032360"/>
    </source>
</evidence>
<dbReference type="HAMAP" id="MF_00532_B">
    <property type="entry name" value="Ribosomal_uS9_B"/>
    <property type="match status" value="1"/>
</dbReference>
<accession>A0A0D8HLC5</accession>
<evidence type="ECO:0000256" key="3">
    <source>
        <dbReference type="ARBA" id="ARBA00023274"/>
    </source>
</evidence>
<evidence type="ECO:0000256" key="2">
    <source>
        <dbReference type="ARBA" id="ARBA00022980"/>
    </source>
</evidence>
<evidence type="ECO:0000256" key="6">
    <source>
        <dbReference type="RuleBase" id="RU003815"/>
    </source>
</evidence>
<dbReference type="InterPro" id="IPR023035">
    <property type="entry name" value="Ribosomal_uS9_bac/plastid"/>
</dbReference>
<dbReference type="PROSITE" id="PS00360">
    <property type="entry name" value="RIBOSOMAL_S9"/>
    <property type="match status" value="1"/>
</dbReference>
<dbReference type="PANTHER" id="PTHR21569:SF1">
    <property type="entry name" value="SMALL RIBOSOMAL SUBUNIT PROTEIN US9M"/>
    <property type="match status" value="1"/>
</dbReference>
<sequence length="130" mass="14277">MSIPLVQSTGRRKGAVARVRLRSGEGSVTCNKRSFEEYFGAPSLRQHAIEPLRLTNLLTNYDVDVTLNGGGVSGQAGALRLGLARAIVELDPELRAQLKKAGLLTRDAREKESKKYGLKKARKAPQYSKR</sequence>
<comment type="similarity">
    <text evidence="1 5 6">Belongs to the universal ribosomal protein uS9 family.</text>
</comment>
<keyword evidence="9" id="KW-1185">Reference proteome</keyword>
<dbReference type="FunFam" id="3.30.230.10:FF:000001">
    <property type="entry name" value="30S ribosomal protein S9"/>
    <property type="match status" value="1"/>
</dbReference>
<dbReference type="PATRIC" id="fig|1280514.3.peg.693"/>
<dbReference type="EMBL" id="JXYS01000012">
    <property type="protein sequence ID" value="KJF18557.1"/>
    <property type="molecule type" value="Genomic_DNA"/>
</dbReference>
<evidence type="ECO:0000313" key="8">
    <source>
        <dbReference type="EMBL" id="KJF18557.1"/>
    </source>
</evidence>
<dbReference type="GO" id="GO:0003723">
    <property type="term" value="F:RNA binding"/>
    <property type="evidence" value="ECO:0007669"/>
    <property type="project" value="TreeGrafter"/>
</dbReference>
<dbReference type="STRING" id="1280514.AXFE_05050"/>
<evidence type="ECO:0000256" key="7">
    <source>
        <dbReference type="SAM" id="MobiDB-lite"/>
    </source>
</evidence>
<dbReference type="GO" id="GO:0022627">
    <property type="term" value="C:cytosolic small ribosomal subunit"/>
    <property type="evidence" value="ECO:0007669"/>
    <property type="project" value="TreeGrafter"/>
</dbReference>
<dbReference type="AlphaFoldDB" id="A0A0D8HLC5"/>
<dbReference type="Pfam" id="PF00380">
    <property type="entry name" value="Ribosomal_S9"/>
    <property type="match status" value="1"/>
</dbReference>
<dbReference type="InterPro" id="IPR020574">
    <property type="entry name" value="Ribosomal_uS9_CS"/>
</dbReference>